<comment type="caution">
    <text evidence="2">The sequence shown here is derived from an EMBL/GenBank/DDBJ whole genome shotgun (WGS) entry which is preliminary data.</text>
</comment>
<evidence type="ECO:0008006" key="4">
    <source>
        <dbReference type="Google" id="ProtNLM"/>
    </source>
</evidence>
<organism evidence="2 3">
    <name type="scientific">Ananas comosus</name>
    <name type="common">Pineapple</name>
    <name type="synonym">Ananas ananas</name>
    <dbReference type="NCBI Taxonomy" id="4615"/>
    <lineage>
        <taxon>Eukaryota</taxon>
        <taxon>Viridiplantae</taxon>
        <taxon>Streptophyta</taxon>
        <taxon>Embryophyta</taxon>
        <taxon>Tracheophyta</taxon>
        <taxon>Spermatophyta</taxon>
        <taxon>Magnoliopsida</taxon>
        <taxon>Liliopsida</taxon>
        <taxon>Poales</taxon>
        <taxon>Bromeliaceae</taxon>
        <taxon>Bromelioideae</taxon>
        <taxon>Ananas</taxon>
    </lineage>
</organism>
<dbReference type="PANTHER" id="PTHR33193:SF13">
    <property type="entry name" value="EXPRESSED PROTEIN"/>
    <property type="match status" value="1"/>
</dbReference>
<dbReference type="Pfam" id="PF12023">
    <property type="entry name" value="DUF3511"/>
    <property type="match status" value="1"/>
</dbReference>
<name>A0A199VQD9_ANACO</name>
<feature type="compositionally biased region" description="Pro residues" evidence="1">
    <location>
        <begin position="45"/>
        <end position="59"/>
    </location>
</feature>
<dbReference type="InterPro" id="IPR021899">
    <property type="entry name" value="DUF3511"/>
</dbReference>
<dbReference type="PANTHER" id="PTHR33193">
    <property type="entry name" value="DOMAIN PROTEIN, PUTATIVE (DUF3511)-RELATED"/>
    <property type="match status" value="1"/>
</dbReference>
<dbReference type="AlphaFoldDB" id="A0A199VQD9"/>
<evidence type="ECO:0000256" key="1">
    <source>
        <dbReference type="SAM" id="MobiDB-lite"/>
    </source>
</evidence>
<reference evidence="2 3" key="1">
    <citation type="journal article" date="2016" name="DNA Res.">
        <title>The draft genome of MD-2 pineapple using hybrid error correction of long reads.</title>
        <authorList>
            <person name="Redwan R.M."/>
            <person name="Saidin A."/>
            <person name="Kumar S.V."/>
        </authorList>
    </citation>
    <scope>NUCLEOTIDE SEQUENCE [LARGE SCALE GENOMIC DNA]</scope>
    <source>
        <strain evidence="3">cv. MD2</strain>
        <tissue evidence="2">Leaf</tissue>
    </source>
</reference>
<feature type="compositionally biased region" description="Basic and acidic residues" evidence="1">
    <location>
        <begin position="1"/>
        <end position="13"/>
    </location>
</feature>
<evidence type="ECO:0000313" key="3">
    <source>
        <dbReference type="Proteomes" id="UP000092600"/>
    </source>
</evidence>
<gene>
    <name evidence="2" type="ORF">ACMD2_22208</name>
</gene>
<sequence>MEDFDRAPHRSSDLARGSGHYYYDYDRGEPRAYGFGGLDDRRAHPPPPPPLALPQPPPFSSSSSAAAAAGAGAGAWCFGDPEMRRRRRVASYKAYAAEGRVKATFRRGFRWIKEKCSEIIHGW</sequence>
<proteinExistence type="predicted"/>
<dbReference type="STRING" id="4615.A0A199VQD9"/>
<evidence type="ECO:0000313" key="2">
    <source>
        <dbReference type="EMBL" id="OAY79131.1"/>
    </source>
</evidence>
<protein>
    <recommendedName>
        <fullName evidence="4">DUF3511 domain-containing protein</fullName>
    </recommendedName>
</protein>
<accession>A0A199VQD9</accession>
<dbReference type="Proteomes" id="UP000092600">
    <property type="component" value="Unassembled WGS sequence"/>
</dbReference>
<dbReference type="EMBL" id="LSRQ01001128">
    <property type="protein sequence ID" value="OAY79131.1"/>
    <property type="molecule type" value="Genomic_DNA"/>
</dbReference>
<feature type="region of interest" description="Disordered" evidence="1">
    <location>
        <begin position="1"/>
        <end position="66"/>
    </location>
</feature>